<comment type="function">
    <text evidence="4">S-adenosyl-L-methionine-dependent methyltransferase.</text>
</comment>
<dbReference type="AlphaFoldDB" id="A0A553NAS4"/>
<evidence type="ECO:0000256" key="4">
    <source>
        <dbReference type="PIRNR" id="PIRNR037755"/>
    </source>
</evidence>
<dbReference type="GO" id="GO:0032259">
    <property type="term" value="P:methylation"/>
    <property type="evidence" value="ECO:0007669"/>
    <property type="project" value="UniProtKB-KW"/>
</dbReference>
<dbReference type="STRING" id="6832.A0A553NAS4"/>
<evidence type="ECO:0000313" key="6">
    <source>
        <dbReference type="EMBL" id="TRY62541.1"/>
    </source>
</evidence>
<dbReference type="PANTHER" id="PTHR22809:SF5">
    <property type="entry name" value="TRNA N(3)-METHYLCYTIDINE METHYLTRANSFERASE METTL6"/>
    <property type="match status" value="1"/>
</dbReference>
<dbReference type="SUPFAM" id="SSF53335">
    <property type="entry name" value="S-adenosyl-L-methionine-dependent methyltransferases"/>
    <property type="match status" value="1"/>
</dbReference>
<reference evidence="6 7" key="1">
    <citation type="journal article" date="2018" name="Nat. Ecol. Evol.">
        <title>Genomic signatures of mitonuclear coevolution across populations of Tigriopus californicus.</title>
        <authorList>
            <person name="Barreto F.S."/>
            <person name="Watson E.T."/>
            <person name="Lima T.G."/>
            <person name="Willett C.S."/>
            <person name="Edmands S."/>
            <person name="Li W."/>
            <person name="Burton R.S."/>
        </authorList>
    </citation>
    <scope>NUCLEOTIDE SEQUENCE [LARGE SCALE GENOMIC DNA]</scope>
    <source>
        <strain evidence="6 7">San Diego</strain>
    </source>
</reference>
<dbReference type="Gene3D" id="3.40.50.150">
    <property type="entry name" value="Vaccinia Virus protein VP39"/>
    <property type="match status" value="1"/>
</dbReference>
<comment type="similarity">
    <text evidence="1 4">Belongs to the methyltransferase superfamily. METL family.</text>
</comment>
<proteinExistence type="inferred from homology"/>
<keyword evidence="7" id="KW-1185">Reference proteome</keyword>
<dbReference type="InterPro" id="IPR026113">
    <property type="entry name" value="METTL2/6/8-like"/>
</dbReference>
<dbReference type="CDD" id="cd02440">
    <property type="entry name" value="AdoMet_MTases"/>
    <property type="match status" value="1"/>
</dbReference>
<feature type="compositionally biased region" description="Basic and acidic residues" evidence="5">
    <location>
        <begin position="14"/>
        <end position="27"/>
    </location>
</feature>
<organism evidence="6 7">
    <name type="scientific">Tigriopus californicus</name>
    <name type="common">Marine copepod</name>
    <dbReference type="NCBI Taxonomy" id="6832"/>
    <lineage>
        <taxon>Eukaryota</taxon>
        <taxon>Metazoa</taxon>
        <taxon>Ecdysozoa</taxon>
        <taxon>Arthropoda</taxon>
        <taxon>Crustacea</taxon>
        <taxon>Multicrustacea</taxon>
        <taxon>Hexanauplia</taxon>
        <taxon>Copepoda</taxon>
        <taxon>Harpacticoida</taxon>
        <taxon>Harpacticidae</taxon>
        <taxon>Tigriopus</taxon>
    </lineage>
</organism>
<keyword evidence="3 4" id="KW-0808">Transferase</keyword>
<dbReference type="GO" id="GO:0008173">
    <property type="term" value="F:RNA methyltransferase activity"/>
    <property type="evidence" value="ECO:0007669"/>
    <property type="project" value="UniProtKB-ARBA"/>
</dbReference>
<evidence type="ECO:0000256" key="1">
    <source>
        <dbReference type="ARBA" id="ARBA00009725"/>
    </source>
</evidence>
<protein>
    <recommendedName>
        <fullName evidence="4">tRNA N(3)-methylcytidine methyltransferase</fullName>
        <ecNumber evidence="4">2.1.1.-</ecNumber>
    </recommendedName>
</protein>
<dbReference type="InterPro" id="IPR029063">
    <property type="entry name" value="SAM-dependent_MTases_sf"/>
</dbReference>
<sequence length="281" mass="32774">MGDVWEGKTQGRSLSEEEQSRLSRQDERRVNEFKANKFQREAQKHWDLFYKRNTTNFFKDRHWTTREFQDLLPSSDDSHGTDSPRPTLLELGCGVGNFVFPLIEEDTSLFIYACDFSPRAVELLKAHSKYNEDHIKAFQCDITQSITPRVPDPGQKMDLVSMVFVLSALRPCDFDVALRNVCDCMKEGGVLLFRDYAVNDMAMVRFGPGHKIRDQLYLRQDGTTSYFFEIEFLRDLMTRAGFKVLHLDYIQRKTVNKKENVDAERLFVQGRFLKSTKIIVK</sequence>
<dbReference type="Proteomes" id="UP000318571">
    <property type="component" value="Chromosome 10"/>
</dbReference>
<keyword evidence="2 4" id="KW-0489">Methyltransferase</keyword>
<dbReference type="OMA" id="DAQRNWD"/>
<dbReference type="OrthoDB" id="417697at2759"/>
<dbReference type="EC" id="2.1.1.-" evidence="4"/>
<dbReference type="Pfam" id="PF13489">
    <property type="entry name" value="Methyltransf_23"/>
    <property type="match status" value="1"/>
</dbReference>
<evidence type="ECO:0000313" key="7">
    <source>
        <dbReference type="Proteomes" id="UP000318571"/>
    </source>
</evidence>
<evidence type="ECO:0000256" key="5">
    <source>
        <dbReference type="SAM" id="MobiDB-lite"/>
    </source>
</evidence>
<evidence type="ECO:0000256" key="3">
    <source>
        <dbReference type="ARBA" id="ARBA00022679"/>
    </source>
</evidence>
<comment type="caution">
    <text evidence="6">The sequence shown here is derived from an EMBL/GenBank/DDBJ whole genome shotgun (WGS) entry which is preliminary data.</text>
</comment>
<dbReference type="PANTHER" id="PTHR22809">
    <property type="entry name" value="METHYLTRANSFERASE-RELATED"/>
    <property type="match status" value="1"/>
</dbReference>
<gene>
    <name evidence="6" type="ORF">TCAL_00862</name>
</gene>
<name>A0A553NAS4_TIGCA</name>
<accession>A0A553NAS4</accession>
<feature type="region of interest" description="Disordered" evidence="5">
    <location>
        <begin position="1"/>
        <end position="27"/>
    </location>
</feature>
<dbReference type="EMBL" id="VCGU01000458">
    <property type="protein sequence ID" value="TRY62541.1"/>
    <property type="molecule type" value="Genomic_DNA"/>
</dbReference>
<dbReference type="PIRSF" id="PIRSF037755">
    <property type="entry name" value="Mettl2_prd"/>
    <property type="match status" value="1"/>
</dbReference>
<evidence type="ECO:0000256" key="2">
    <source>
        <dbReference type="ARBA" id="ARBA00022603"/>
    </source>
</evidence>
<dbReference type="GO" id="GO:0008757">
    <property type="term" value="F:S-adenosylmethionine-dependent methyltransferase activity"/>
    <property type="evidence" value="ECO:0007669"/>
    <property type="project" value="UniProtKB-ARBA"/>
</dbReference>